<evidence type="ECO:0000256" key="1">
    <source>
        <dbReference type="SAM" id="MobiDB-lite"/>
    </source>
</evidence>
<proteinExistence type="predicted"/>
<reference evidence="2" key="1">
    <citation type="submission" date="2023-10" db="EMBL/GenBank/DDBJ databases">
        <title>Genome assemblies of two species of porcelain crab, Petrolisthes cinctipes and Petrolisthes manimaculis (Anomura: Porcellanidae).</title>
        <authorList>
            <person name="Angst P."/>
        </authorList>
    </citation>
    <scope>NUCLEOTIDE SEQUENCE</scope>
    <source>
        <strain evidence="2">PB745_01</strain>
        <tissue evidence="2">Gill</tissue>
    </source>
</reference>
<organism evidence="2 3">
    <name type="scientific">Petrolisthes cinctipes</name>
    <name type="common">Flat porcelain crab</name>
    <dbReference type="NCBI Taxonomy" id="88211"/>
    <lineage>
        <taxon>Eukaryota</taxon>
        <taxon>Metazoa</taxon>
        <taxon>Ecdysozoa</taxon>
        <taxon>Arthropoda</taxon>
        <taxon>Crustacea</taxon>
        <taxon>Multicrustacea</taxon>
        <taxon>Malacostraca</taxon>
        <taxon>Eumalacostraca</taxon>
        <taxon>Eucarida</taxon>
        <taxon>Decapoda</taxon>
        <taxon>Pleocyemata</taxon>
        <taxon>Anomura</taxon>
        <taxon>Galatheoidea</taxon>
        <taxon>Porcellanidae</taxon>
        <taxon>Petrolisthes</taxon>
    </lineage>
</organism>
<sequence>MAYGVSSETESGQGNRSLGNLSNKPLARTSGVSYLADRVHHGQTFNKEYYVEVLREFRKRFRRKRTEIFKSGQWHLHQAIVYPATNAPETEGEVYEYRYEDVDEMKEAVTSTLDTFTLEDYKGASKKWLERYKKCITFGGSYCKGD</sequence>
<comment type="caution">
    <text evidence="2">The sequence shown here is derived from an EMBL/GenBank/DDBJ whole genome shotgun (WGS) entry which is preliminary data.</text>
</comment>
<accession>A0AAE1G6B2</accession>
<gene>
    <name evidence="2" type="ORF">Pcinc_008612</name>
</gene>
<dbReference type="AlphaFoldDB" id="A0AAE1G6B2"/>
<dbReference type="Proteomes" id="UP001286313">
    <property type="component" value="Unassembled WGS sequence"/>
</dbReference>
<feature type="region of interest" description="Disordered" evidence="1">
    <location>
        <begin position="1"/>
        <end position="24"/>
    </location>
</feature>
<keyword evidence="3" id="KW-1185">Reference proteome</keyword>
<protein>
    <submittedName>
        <fullName evidence="2">Uncharacterized protein</fullName>
    </submittedName>
</protein>
<evidence type="ECO:0000313" key="3">
    <source>
        <dbReference type="Proteomes" id="UP001286313"/>
    </source>
</evidence>
<dbReference type="EMBL" id="JAWQEG010000640">
    <property type="protein sequence ID" value="KAK3887279.1"/>
    <property type="molecule type" value="Genomic_DNA"/>
</dbReference>
<name>A0AAE1G6B2_PETCI</name>
<evidence type="ECO:0000313" key="2">
    <source>
        <dbReference type="EMBL" id="KAK3887279.1"/>
    </source>
</evidence>
<feature type="compositionally biased region" description="Polar residues" evidence="1">
    <location>
        <begin position="1"/>
        <end position="23"/>
    </location>
</feature>